<evidence type="ECO:0000259" key="1">
    <source>
        <dbReference type="PROSITE" id="PS51186"/>
    </source>
</evidence>
<dbReference type="InterPro" id="IPR000182">
    <property type="entry name" value="GNAT_dom"/>
</dbReference>
<dbReference type="GO" id="GO:0016747">
    <property type="term" value="F:acyltransferase activity, transferring groups other than amino-acyl groups"/>
    <property type="evidence" value="ECO:0007669"/>
    <property type="project" value="InterPro"/>
</dbReference>
<dbReference type="AlphaFoldDB" id="A0A9P7ZV28"/>
<dbReference type="Proteomes" id="UP000887229">
    <property type="component" value="Unassembled WGS sequence"/>
</dbReference>
<dbReference type="Gene3D" id="3.40.630.30">
    <property type="match status" value="1"/>
</dbReference>
<evidence type="ECO:0000313" key="2">
    <source>
        <dbReference type="EMBL" id="KAG9258889.1"/>
    </source>
</evidence>
<accession>A0A9P7ZV28</accession>
<dbReference type="InterPro" id="IPR016181">
    <property type="entry name" value="Acyl_CoA_acyltransferase"/>
</dbReference>
<dbReference type="SUPFAM" id="SSF55729">
    <property type="entry name" value="Acyl-CoA N-acyltransferases (Nat)"/>
    <property type="match status" value="1"/>
</dbReference>
<dbReference type="GeneID" id="70297743"/>
<organism evidence="2 3">
    <name type="scientific">Emericellopsis atlantica</name>
    <dbReference type="NCBI Taxonomy" id="2614577"/>
    <lineage>
        <taxon>Eukaryota</taxon>
        <taxon>Fungi</taxon>
        <taxon>Dikarya</taxon>
        <taxon>Ascomycota</taxon>
        <taxon>Pezizomycotina</taxon>
        <taxon>Sordariomycetes</taxon>
        <taxon>Hypocreomycetidae</taxon>
        <taxon>Hypocreales</taxon>
        <taxon>Bionectriaceae</taxon>
        <taxon>Emericellopsis</taxon>
    </lineage>
</organism>
<proteinExistence type="predicted"/>
<comment type="caution">
    <text evidence="2">The sequence shown here is derived from an EMBL/GenBank/DDBJ whole genome shotgun (WGS) entry which is preliminary data.</text>
</comment>
<dbReference type="EMBL" id="MU251242">
    <property type="protein sequence ID" value="KAG9258889.1"/>
    <property type="molecule type" value="Genomic_DNA"/>
</dbReference>
<evidence type="ECO:0000313" key="3">
    <source>
        <dbReference type="Proteomes" id="UP000887229"/>
    </source>
</evidence>
<gene>
    <name evidence="2" type="ORF">F5Z01DRAFT_7404</name>
</gene>
<sequence length="180" mass="19847">MAGELQFRVATVDDAEPLRQLIEAAFRAEDSREGWVDNLGLGAAFRLKLDVVLGIINDADSDMLMAFDNDGTLLGTVTVAHKGPGRGRIIFLAIQKEHQQGGLGRKILAHAEDYGQQRWGITRFGLNALSARTLLISWYTRRGYAKTGETTPFPRDALPDSVAPEDLYFVEMEKIVGPES</sequence>
<name>A0A9P7ZV28_9HYPO</name>
<dbReference type="PROSITE" id="PS51186">
    <property type="entry name" value="GNAT"/>
    <property type="match status" value="1"/>
</dbReference>
<dbReference type="OrthoDB" id="5689at2759"/>
<keyword evidence="3" id="KW-1185">Reference proteome</keyword>
<reference evidence="2" key="1">
    <citation type="journal article" date="2021" name="IMA Fungus">
        <title>Genomic characterization of three marine fungi, including Emericellopsis atlantica sp. nov. with signatures of a generalist lifestyle and marine biomass degradation.</title>
        <authorList>
            <person name="Hagestad O.C."/>
            <person name="Hou L."/>
            <person name="Andersen J.H."/>
            <person name="Hansen E.H."/>
            <person name="Altermark B."/>
            <person name="Li C."/>
            <person name="Kuhnert E."/>
            <person name="Cox R.J."/>
            <person name="Crous P.W."/>
            <person name="Spatafora J.W."/>
            <person name="Lail K."/>
            <person name="Amirebrahimi M."/>
            <person name="Lipzen A."/>
            <person name="Pangilinan J."/>
            <person name="Andreopoulos W."/>
            <person name="Hayes R.D."/>
            <person name="Ng V."/>
            <person name="Grigoriev I.V."/>
            <person name="Jackson S.A."/>
            <person name="Sutton T.D.S."/>
            <person name="Dobson A.D.W."/>
            <person name="Rama T."/>
        </authorList>
    </citation>
    <scope>NUCLEOTIDE SEQUENCE</scope>
    <source>
        <strain evidence="2">TS7</strain>
    </source>
</reference>
<dbReference type="RefSeq" id="XP_046122813.1">
    <property type="nucleotide sequence ID" value="XM_046266840.1"/>
</dbReference>
<dbReference type="Pfam" id="PF00583">
    <property type="entry name" value="Acetyltransf_1"/>
    <property type="match status" value="1"/>
</dbReference>
<dbReference type="CDD" id="cd04301">
    <property type="entry name" value="NAT_SF"/>
    <property type="match status" value="1"/>
</dbReference>
<feature type="domain" description="N-acetyltransferase" evidence="1">
    <location>
        <begin position="5"/>
        <end position="177"/>
    </location>
</feature>
<protein>
    <submittedName>
        <fullName evidence="2">Acyl-CoA N-acyltransferase</fullName>
    </submittedName>
</protein>